<dbReference type="InterPro" id="IPR017945">
    <property type="entry name" value="DHBP_synth_RibB-like_a/b_dom"/>
</dbReference>
<reference evidence="13 14" key="1">
    <citation type="journal article" date="2022" name="Syst. Appl. Microbiol.">
        <title>Rhodopirellula aestuarii sp. nov., a novel member of the genus Rhodopirellula isolated from brackish sediments collected in the Tagus River estuary, Portugal.</title>
        <authorList>
            <person name="Vitorino I.R."/>
            <person name="Klimek D."/>
            <person name="Calusinska M."/>
            <person name="Lobo-da-Cunha A."/>
            <person name="Vasconcelos V."/>
            <person name="Lage O.M."/>
        </authorList>
    </citation>
    <scope>NUCLEOTIDE SEQUENCE [LARGE SCALE GENOMIC DNA]</scope>
    <source>
        <strain evidence="13 14">ICT_H3.1</strain>
    </source>
</reference>
<dbReference type="NCBIfam" id="TIGR00143">
    <property type="entry name" value="hypF"/>
    <property type="match status" value="1"/>
</dbReference>
<evidence type="ECO:0000256" key="10">
    <source>
        <dbReference type="SAM" id="MobiDB-lite"/>
    </source>
</evidence>
<evidence type="ECO:0000259" key="11">
    <source>
        <dbReference type="PROSITE" id="PS51160"/>
    </source>
</evidence>
<keyword evidence="4" id="KW-0479">Metal-binding</keyword>
<dbReference type="InterPro" id="IPR001792">
    <property type="entry name" value="Acylphosphatase-like_dom"/>
</dbReference>
<dbReference type="Pfam" id="PF07503">
    <property type="entry name" value="zf-HYPF"/>
    <property type="match status" value="2"/>
</dbReference>
<dbReference type="SUPFAM" id="SSF55821">
    <property type="entry name" value="YrdC/RibB"/>
    <property type="match status" value="1"/>
</dbReference>
<feature type="active site" evidence="9">
    <location>
        <position position="44"/>
    </location>
</feature>
<dbReference type="Gene3D" id="3.30.420.40">
    <property type="match status" value="1"/>
</dbReference>
<evidence type="ECO:0000256" key="5">
    <source>
        <dbReference type="ARBA" id="ARBA00022771"/>
    </source>
</evidence>
<evidence type="ECO:0000259" key="12">
    <source>
        <dbReference type="PROSITE" id="PS51163"/>
    </source>
</evidence>
<organism evidence="13 14">
    <name type="scientific">Aporhodopirellula aestuarii</name>
    <dbReference type="NCBI Taxonomy" id="2950107"/>
    <lineage>
        <taxon>Bacteria</taxon>
        <taxon>Pseudomonadati</taxon>
        <taxon>Planctomycetota</taxon>
        <taxon>Planctomycetia</taxon>
        <taxon>Pirellulales</taxon>
        <taxon>Pirellulaceae</taxon>
        <taxon>Aporhodopirellula</taxon>
    </lineage>
</organism>
<dbReference type="InterPro" id="IPR036046">
    <property type="entry name" value="Acylphosphatase-like_dom_sf"/>
</dbReference>
<evidence type="ECO:0000256" key="8">
    <source>
        <dbReference type="PIRNR" id="PIRNR006256"/>
    </source>
</evidence>
<evidence type="ECO:0000256" key="9">
    <source>
        <dbReference type="PROSITE-ProRule" id="PRU00520"/>
    </source>
</evidence>
<evidence type="ECO:0000256" key="4">
    <source>
        <dbReference type="ARBA" id="ARBA00022723"/>
    </source>
</evidence>
<dbReference type="InterPro" id="IPR011125">
    <property type="entry name" value="Znf_HypF"/>
</dbReference>
<comment type="caution">
    <text evidence="13">The sequence shown here is derived from an EMBL/GenBank/DDBJ whole genome shotgun (WGS) entry which is preliminary data.</text>
</comment>
<dbReference type="Pfam" id="PF22521">
    <property type="entry name" value="HypF_C_2"/>
    <property type="match status" value="1"/>
</dbReference>
<keyword evidence="14" id="KW-1185">Reference proteome</keyword>
<proteinExistence type="inferred from homology"/>
<comment type="catalytic activity">
    <reaction evidence="9">
        <text>an acyl phosphate + H2O = a carboxylate + phosphate + H(+)</text>
        <dbReference type="Rhea" id="RHEA:14965"/>
        <dbReference type="ChEBI" id="CHEBI:15377"/>
        <dbReference type="ChEBI" id="CHEBI:15378"/>
        <dbReference type="ChEBI" id="CHEBI:29067"/>
        <dbReference type="ChEBI" id="CHEBI:43474"/>
        <dbReference type="ChEBI" id="CHEBI:59918"/>
        <dbReference type="EC" id="3.6.1.7"/>
    </reaction>
</comment>
<feature type="compositionally biased region" description="Basic and acidic residues" evidence="10">
    <location>
        <begin position="739"/>
        <end position="754"/>
    </location>
</feature>
<dbReference type="InterPro" id="IPR055128">
    <property type="entry name" value="HypF_C_2"/>
</dbReference>
<keyword evidence="5" id="KW-0863">Zinc-finger</keyword>
<name>A0ABT0TZN8_9BACT</name>
<keyword evidence="6" id="KW-0862">Zinc</keyword>
<dbReference type="PIRSF" id="PIRSF006256">
    <property type="entry name" value="CMPcnvr_hdrg_mat"/>
    <property type="match status" value="1"/>
</dbReference>
<dbReference type="InterPro" id="IPR051060">
    <property type="entry name" value="Carbamoyltrans_HypF-like"/>
</dbReference>
<evidence type="ECO:0000256" key="2">
    <source>
        <dbReference type="ARBA" id="ARBA00008097"/>
    </source>
</evidence>
<feature type="active site" evidence="9">
    <location>
        <position position="26"/>
    </location>
</feature>
<dbReference type="PANTHER" id="PTHR42959">
    <property type="entry name" value="CARBAMOYLTRANSFERASE"/>
    <property type="match status" value="1"/>
</dbReference>
<dbReference type="InterPro" id="IPR041440">
    <property type="entry name" value="HypF_C"/>
</dbReference>
<dbReference type="Gene3D" id="3.30.420.360">
    <property type="match status" value="1"/>
</dbReference>
<dbReference type="RefSeq" id="WP_250927367.1">
    <property type="nucleotide sequence ID" value="NZ_JAMQBK010000012.1"/>
</dbReference>
<comment type="pathway">
    <text evidence="1">Protein modification; [NiFe] hydrogenase maturation.</text>
</comment>
<dbReference type="PROSITE" id="PS51160">
    <property type="entry name" value="ACYLPHOSPHATASE_3"/>
    <property type="match status" value="1"/>
</dbReference>
<dbReference type="InterPro" id="IPR006070">
    <property type="entry name" value="Sua5-like_dom"/>
</dbReference>
<dbReference type="Proteomes" id="UP001202961">
    <property type="component" value="Unassembled WGS sequence"/>
</dbReference>
<evidence type="ECO:0000313" key="13">
    <source>
        <dbReference type="EMBL" id="MCM2369698.1"/>
    </source>
</evidence>
<dbReference type="Gene3D" id="3.30.110.120">
    <property type="match status" value="1"/>
</dbReference>
<keyword evidence="3 13" id="KW-0436">Ligase</keyword>
<feature type="domain" description="YrdC-like" evidence="12">
    <location>
        <begin position="207"/>
        <end position="392"/>
    </location>
</feature>
<evidence type="ECO:0000256" key="7">
    <source>
        <dbReference type="ARBA" id="ARBA00048220"/>
    </source>
</evidence>
<evidence type="ECO:0000256" key="1">
    <source>
        <dbReference type="ARBA" id="ARBA00004711"/>
    </source>
</evidence>
<dbReference type="EMBL" id="JAMQBK010000012">
    <property type="protein sequence ID" value="MCM2369698.1"/>
    <property type="molecule type" value="Genomic_DNA"/>
</dbReference>
<dbReference type="EC" id="6.2.-.-" evidence="8"/>
<dbReference type="InterPro" id="IPR004421">
    <property type="entry name" value="Carbamoyltransferase_HypF"/>
</dbReference>
<sequence length="765" mass="83990">MFDLGSIGITARRFRLQGLVQGQGIRPTIANLATSNGIKGHVRNSPSGVEIQAWGDEPVITNFKKMLQTTFANAVLRQWKLKTDGLTAPDHFRIIESTSGPQLHTTVPLDLAICSDCLTEVRNSADRRHGYPFTTCTRCGPRYSMLNAMPFDRDSTSMSAFPMCTRCASEYRDPRNRRFHAQTIACPDCGPQCWTADRNGHTIADKAEALQHVAERIRRGDIAAVKGIGGYQFICDATNGHAVSELRRRKLRPTKPLPVMVGDVDSAQQFASINATERDALQSTANPIVLLRGLENRSLCRWISPNLNTIGVMLPTSALHALLLDFAGRPLVVTSGNVHGSPLVFQNSVAACKLGDIADVFLHHDREISNPIDDSVVQCVGEQVVTIRAARGIAPMTLSTSMSRPMLAVGGHQKVAPAIQTNESLVLMPHIGDMDSESGRVRFIESIDRLQSLYQFHPSLVAHDAHPNYFATDWAVQHSDSAEAVQHHHAHVAAAMHEHQLLDRSVLGISFDGTGFGRDETIWGGEVLLARRSSYQRIGHLRPFRLPGGESAIKQPWRIAASLRSQINEQTVASQPLRVAIEQGPITSSMGRLFDAIASIVLDIESVAFEGEAAMRLEAACDRAETNSYEFQITNDDPLQFDWRPVLIDVENDLPHVSRDRIAMRFHRAVAELVIKMADRHRELPCVITGGVFQNRTLSELIQTLSEINSLDIRMPGAIPINDGGLAIGQLVVASSLKERTTESSDDSTSREPLAELGLGEMPCA</sequence>
<evidence type="ECO:0000256" key="3">
    <source>
        <dbReference type="ARBA" id="ARBA00022598"/>
    </source>
</evidence>
<comment type="catalytic activity">
    <reaction evidence="7">
        <text>C-terminal L-cysteinyl-[HypE protein] + carbamoyl phosphate + ATP + H2O = C-terminal S-carboxamide-L-cysteinyl-[HypE protein] + AMP + phosphate + diphosphate + H(+)</text>
        <dbReference type="Rhea" id="RHEA:55636"/>
        <dbReference type="Rhea" id="RHEA-COMP:14247"/>
        <dbReference type="Rhea" id="RHEA-COMP:14392"/>
        <dbReference type="ChEBI" id="CHEBI:15377"/>
        <dbReference type="ChEBI" id="CHEBI:15378"/>
        <dbReference type="ChEBI" id="CHEBI:30616"/>
        <dbReference type="ChEBI" id="CHEBI:33019"/>
        <dbReference type="ChEBI" id="CHEBI:43474"/>
        <dbReference type="ChEBI" id="CHEBI:58228"/>
        <dbReference type="ChEBI" id="CHEBI:76913"/>
        <dbReference type="ChEBI" id="CHEBI:139126"/>
        <dbReference type="ChEBI" id="CHEBI:456215"/>
    </reaction>
</comment>
<dbReference type="PROSITE" id="PS51163">
    <property type="entry name" value="YRDC"/>
    <property type="match status" value="1"/>
</dbReference>
<evidence type="ECO:0000256" key="6">
    <source>
        <dbReference type="ARBA" id="ARBA00022833"/>
    </source>
</evidence>
<keyword evidence="9" id="KW-0378">Hydrolase</keyword>
<dbReference type="Pfam" id="PF00708">
    <property type="entry name" value="Acylphosphatase"/>
    <property type="match status" value="1"/>
</dbReference>
<dbReference type="Gene3D" id="3.90.870.50">
    <property type="match status" value="1"/>
</dbReference>
<protein>
    <recommendedName>
        <fullName evidence="8">Carbamoyltransferase</fullName>
        <ecNumber evidence="8">6.2.-.-</ecNumber>
    </recommendedName>
</protein>
<dbReference type="Pfam" id="PF17788">
    <property type="entry name" value="HypF_C"/>
    <property type="match status" value="1"/>
</dbReference>
<accession>A0ABT0TZN8</accession>
<feature type="region of interest" description="Disordered" evidence="10">
    <location>
        <begin position="739"/>
        <end position="765"/>
    </location>
</feature>
<gene>
    <name evidence="13" type="primary">hypF</name>
    <name evidence="13" type="ORF">NB063_03575</name>
</gene>
<feature type="domain" description="Acylphosphatase-like" evidence="11">
    <location>
        <begin position="11"/>
        <end position="96"/>
    </location>
</feature>
<dbReference type="PANTHER" id="PTHR42959:SF1">
    <property type="entry name" value="CARBAMOYLTRANSFERASE HYPF"/>
    <property type="match status" value="1"/>
</dbReference>
<comment type="similarity">
    <text evidence="2 8">Belongs to the carbamoyltransferase HypF family.</text>
</comment>
<dbReference type="SUPFAM" id="SSF54975">
    <property type="entry name" value="Acylphosphatase/BLUF domain-like"/>
    <property type="match status" value="1"/>
</dbReference>
<dbReference type="GO" id="GO:0016874">
    <property type="term" value="F:ligase activity"/>
    <property type="evidence" value="ECO:0007669"/>
    <property type="project" value="UniProtKB-KW"/>
</dbReference>
<evidence type="ECO:0000313" key="14">
    <source>
        <dbReference type="Proteomes" id="UP001202961"/>
    </source>
</evidence>
<dbReference type="Pfam" id="PF01300">
    <property type="entry name" value="Sua5_yciO_yrdC"/>
    <property type="match status" value="1"/>
</dbReference>